<dbReference type="InterPro" id="IPR000477">
    <property type="entry name" value="RT_dom"/>
</dbReference>
<dbReference type="InParanoid" id="A0A6L2PSY8"/>
<protein>
    <recommendedName>
        <fullName evidence="2">Reverse transcriptase domain-containing protein</fullName>
    </recommendedName>
</protein>
<dbReference type="Proteomes" id="UP000502823">
    <property type="component" value="Unassembled WGS sequence"/>
</dbReference>
<sequence length="623" mass="71250">MVHDEMMLVERQRRVKFELWYETLLPSTNEFPKKCLDSLLLSYNLSSAVSFMTRIQNNSVSAVDNIFIDNTKLETCTLTPLLNGLSDHEAQLLQIRYIDLETQNQHQLIRKIDSHLMADFVMKLSCETWDAVFEDVDIGTKFNSLLNTYLRIFYSSFPLKKCKILSNVILEAKQNNYNNQILKSNNKIKTTWEIVTVESSKKINKNNNVDIQEINVDGDSTDNRQVIASVFNEYFLSVAERTLLQDNNTNSNNNAGISDIKSKHSDNSNSNQAYSLANAFNNPFPNIQLKFSTTKEIENIIKSLKSKNTCGYDEISTKLLKISSAYITSLLNRICNTSFLSGTFPQRFKYSTVKPLFKKGDITDISNYRPIYILTSFSEILEKVMYNSLLEHVNNNNILVKELFGFRKTLTIEKATYELNNEIIGALNTKLLVGGIFCEIAKTFDCINRDTLLFKLNFCGINGKANNCIKSYLVDRYQRVEIENINFSHQAASKCGKIRLGVPQGSIPGPLLFLLYINDLSNFVKDESKQILFADDTSIVVINSNPIDFISDIMTVFEYLNKWFRANSLSLNFDKTHFVQFTTKSGPQINLDVSYVNKTISKAYDTKFLGLHIDIYTVLEITY</sequence>
<dbReference type="AlphaFoldDB" id="A0A6L2PSY8"/>
<evidence type="ECO:0000313" key="4">
    <source>
        <dbReference type="Proteomes" id="UP000502823"/>
    </source>
</evidence>
<proteinExistence type="predicted"/>
<feature type="region of interest" description="Disordered" evidence="1">
    <location>
        <begin position="247"/>
        <end position="268"/>
    </location>
</feature>
<evidence type="ECO:0000259" key="2">
    <source>
        <dbReference type="PROSITE" id="PS50878"/>
    </source>
</evidence>
<reference evidence="4" key="1">
    <citation type="submission" date="2020-01" db="EMBL/GenBank/DDBJ databases">
        <title>Draft genome sequence of the Termite Coptotermes fromosanus.</title>
        <authorList>
            <person name="Itakura S."/>
            <person name="Yosikawa Y."/>
            <person name="Umezawa K."/>
        </authorList>
    </citation>
    <scope>NUCLEOTIDE SEQUENCE [LARGE SCALE GENOMIC DNA]</scope>
</reference>
<accession>A0A6L2PSY8</accession>
<gene>
    <name evidence="3" type="ORF">Cfor_05196</name>
</gene>
<dbReference type="PANTHER" id="PTHR33332">
    <property type="entry name" value="REVERSE TRANSCRIPTASE DOMAIN-CONTAINING PROTEIN"/>
    <property type="match status" value="1"/>
</dbReference>
<keyword evidence="4" id="KW-1185">Reference proteome</keyword>
<dbReference type="CDD" id="cd01650">
    <property type="entry name" value="RT_nLTR_like"/>
    <property type="match status" value="1"/>
</dbReference>
<name>A0A6L2PSY8_COPFO</name>
<comment type="caution">
    <text evidence="3">The sequence shown here is derived from an EMBL/GenBank/DDBJ whole genome shotgun (WGS) entry which is preliminary data.</text>
</comment>
<evidence type="ECO:0000313" key="3">
    <source>
        <dbReference type="EMBL" id="GFG35741.1"/>
    </source>
</evidence>
<dbReference type="EMBL" id="BLKM01000575">
    <property type="protein sequence ID" value="GFG35741.1"/>
    <property type="molecule type" value="Genomic_DNA"/>
</dbReference>
<dbReference type="Pfam" id="PF00078">
    <property type="entry name" value="RVT_1"/>
    <property type="match status" value="1"/>
</dbReference>
<feature type="domain" description="Reverse transcriptase" evidence="2">
    <location>
        <begin position="337"/>
        <end position="613"/>
    </location>
</feature>
<organism evidence="3 4">
    <name type="scientific">Coptotermes formosanus</name>
    <name type="common">Formosan subterranean termite</name>
    <dbReference type="NCBI Taxonomy" id="36987"/>
    <lineage>
        <taxon>Eukaryota</taxon>
        <taxon>Metazoa</taxon>
        <taxon>Ecdysozoa</taxon>
        <taxon>Arthropoda</taxon>
        <taxon>Hexapoda</taxon>
        <taxon>Insecta</taxon>
        <taxon>Pterygota</taxon>
        <taxon>Neoptera</taxon>
        <taxon>Polyneoptera</taxon>
        <taxon>Dictyoptera</taxon>
        <taxon>Blattodea</taxon>
        <taxon>Blattoidea</taxon>
        <taxon>Termitoidae</taxon>
        <taxon>Rhinotermitidae</taxon>
        <taxon>Coptotermes</taxon>
    </lineage>
</organism>
<evidence type="ECO:0000256" key="1">
    <source>
        <dbReference type="SAM" id="MobiDB-lite"/>
    </source>
</evidence>
<dbReference type="OrthoDB" id="414730at2759"/>
<dbReference type="PROSITE" id="PS50878">
    <property type="entry name" value="RT_POL"/>
    <property type="match status" value="1"/>
</dbReference>